<sequence length="58" mass="6388">MNNLKKLTKGQLIHLVVNVCGKDTGMIEANLRKCLATQQTAIDSCRDCQDIATRLNVS</sequence>
<proteinExistence type="predicted"/>
<evidence type="ECO:0000313" key="1">
    <source>
        <dbReference type="EMBL" id="KKN76924.1"/>
    </source>
</evidence>
<protein>
    <submittedName>
        <fullName evidence="1">Uncharacterized protein</fullName>
    </submittedName>
</protein>
<name>A0A0F9TCN3_9ZZZZ</name>
<accession>A0A0F9TCN3</accession>
<gene>
    <name evidence="1" type="ORF">LCGC14_0365760</name>
</gene>
<dbReference type="EMBL" id="LAZR01000287">
    <property type="protein sequence ID" value="KKN76924.1"/>
    <property type="molecule type" value="Genomic_DNA"/>
</dbReference>
<reference evidence="1" key="1">
    <citation type="journal article" date="2015" name="Nature">
        <title>Complex archaea that bridge the gap between prokaryotes and eukaryotes.</title>
        <authorList>
            <person name="Spang A."/>
            <person name="Saw J.H."/>
            <person name="Jorgensen S.L."/>
            <person name="Zaremba-Niedzwiedzka K."/>
            <person name="Martijn J."/>
            <person name="Lind A.E."/>
            <person name="van Eijk R."/>
            <person name="Schleper C."/>
            <person name="Guy L."/>
            <person name="Ettema T.J."/>
        </authorList>
    </citation>
    <scope>NUCLEOTIDE SEQUENCE</scope>
</reference>
<organism evidence="1">
    <name type="scientific">marine sediment metagenome</name>
    <dbReference type="NCBI Taxonomy" id="412755"/>
    <lineage>
        <taxon>unclassified sequences</taxon>
        <taxon>metagenomes</taxon>
        <taxon>ecological metagenomes</taxon>
    </lineage>
</organism>
<dbReference type="AlphaFoldDB" id="A0A0F9TCN3"/>
<comment type="caution">
    <text evidence="1">The sequence shown here is derived from an EMBL/GenBank/DDBJ whole genome shotgun (WGS) entry which is preliminary data.</text>
</comment>